<feature type="domain" description="Methyltransferase type 11" evidence="1">
    <location>
        <begin position="105"/>
        <end position="198"/>
    </location>
</feature>
<evidence type="ECO:0000313" key="3">
    <source>
        <dbReference type="Proteomes" id="UP000177177"/>
    </source>
</evidence>
<evidence type="ECO:0000259" key="1">
    <source>
        <dbReference type="Pfam" id="PF08241"/>
    </source>
</evidence>
<dbReference type="InterPro" id="IPR013216">
    <property type="entry name" value="Methyltransf_11"/>
</dbReference>
<dbReference type="InterPro" id="IPR029063">
    <property type="entry name" value="SAM-dependent_MTases_sf"/>
</dbReference>
<dbReference type="Gene3D" id="2.20.25.10">
    <property type="match status" value="1"/>
</dbReference>
<dbReference type="SUPFAM" id="SSF158997">
    <property type="entry name" value="Trm112p-like"/>
    <property type="match status" value="1"/>
</dbReference>
<dbReference type="AlphaFoldDB" id="A0A1G2KXK9"/>
<reference evidence="2 3" key="1">
    <citation type="journal article" date="2016" name="Nat. Commun.">
        <title>Thousands of microbial genomes shed light on interconnected biogeochemical processes in an aquifer system.</title>
        <authorList>
            <person name="Anantharaman K."/>
            <person name="Brown C.T."/>
            <person name="Hug L.A."/>
            <person name="Sharon I."/>
            <person name="Castelle C.J."/>
            <person name="Probst A.J."/>
            <person name="Thomas B.C."/>
            <person name="Singh A."/>
            <person name="Wilkins M.J."/>
            <person name="Karaoz U."/>
            <person name="Brodie E.L."/>
            <person name="Williams K.H."/>
            <person name="Hubbard S.S."/>
            <person name="Banfield J.F."/>
        </authorList>
    </citation>
    <scope>NUCLEOTIDE SEQUENCE [LARGE SCALE GENOMIC DNA]</scope>
</reference>
<dbReference type="Pfam" id="PF08241">
    <property type="entry name" value="Methyltransf_11"/>
    <property type="match status" value="1"/>
</dbReference>
<dbReference type="InterPro" id="IPR005651">
    <property type="entry name" value="Trm112-like"/>
</dbReference>
<name>A0A1G2KXK9_9BACT</name>
<proteinExistence type="predicted"/>
<evidence type="ECO:0000313" key="2">
    <source>
        <dbReference type="EMBL" id="OHA04158.1"/>
    </source>
</evidence>
<protein>
    <recommendedName>
        <fullName evidence="1">Methyltransferase type 11 domain-containing protein</fullName>
    </recommendedName>
</protein>
<dbReference type="Gene3D" id="3.40.50.150">
    <property type="entry name" value="Vaccinia Virus protein VP39"/>
    <property type="match status" value="1"/>
</dbReference>
<dbReference type="CDD" id="cd02440">
    <property type="entry name" value="AdoMet_MTases"/>
    <property type="match status" value="1"/>
</dbReference>
<dbReference type="SUPFAM" id="SSF53335">
    <property type="entry name" value="S-adenosyl-L-methionine-dependent methyltransferases"/>
    <property type="match status" value="1"/>
</dbReference>
<accession>A0A1G2KXK9</accession>
<gene>
    <name evidence="2" type="ORF">A3C92_01900</name>
</gene>
<dbReference type="GO" id="GO:0008757">
    <property type="term" value="F:S-adenosylmethionine-dependent methyltransferase activity"/>
    <property type="evidence" value="ECO:0007669"/>
    <property type="project" value="InterPro"/>
</dbReference>
<organism evidence="2 3">
    <name type="scientific">Candidatus Sungbacteria bacterium RIFCSPHIGHO2_02_FULL_53_17</name>
    <dbReference type="NCBI Taxonomy" id="1802275"/>
    <lineage>
        <taxon>Bacteria</taxon>
        <taxon>Candidatus Sungiibacteriota</taxon>
    </lineage>
</organism>
<comment type="caution">
    <text evidence="2">The sequence shown here is derived from an EMBL/GenBank/DDBJ whole genome shotgun (WGS) entry which is preliminary data.</text>
</comment>
<dbReference type="Pfam" id="PF03966">
    <property type="entry name" value="Trm112p"/>
    <property type="match status" value="1"/>
</dbReference>
<dbReference type="Proteomes" id="UP000177177">
    <property type="component" value="Unassembled WGS sequence"/>
</dbReference>
<sequence>MNDGIRKIADMLACPQCRGALAQTGADSFSCMACRTVYPVTDGILDMRKSADREKAESVGWSAHWGEEHQGTMFQKFFSFYRTHVFARTVRYFLRRYFPKKGVFLEAGSGTAETSVLVDTYGNDRTLIALDIVFPVLKMCHSVMDVRVCGDGFRLPLRDASIDGIWNLGVMEHFGHEQIDEMIREFRRVLKPKGRIILFWPAKNSIPQKMLKLVEKVINLKKREHRFQFHPDEISQLQSNRQAREIMKKNGFTPLYVDWGLRSLMAFKSVVGEKNQT</sequence>
<dbReference type="EMBL" id="MHQN01000003">
    <property type="protein sequence ID" value="OHA04158.1"/>
    <property type="molecule type" value="Genomic_DNA"/>
</dbReference>